<dbReference type="Pfam" id="PF13424">
    <property type="entry name" value="TPR_12"/>
    <property type="match status" value="1"/>
</dbReference>
<evidence type="ECO:0000256" key="4">
    <source>
        <dbReference type="ARBA" id="ARBA00023163"/>
    </source>
</evidence>
<dbReference type="SMART" id="SM00028">
    <property type="entry name" value="TPR"/>
    <property type="match status" value="5"/>
</dbReference>
<feature type="domain" description="OmpR/PhoB-type" evidence="8">
    <location>
        <begin position="1"/>
        <end position="92"/>
    </location>
</feature>
<evidence type="ECO:0000256" key="3">
    <source>
        <dbReference type="ARBA" id="ARBA00023125"/>
    </source>
</evidence>
<dbReference type="PRINTS" id="PR00364">
    <property type="entry name" value="DISEASERSIST"/>
</dbReference>
<gene>
    <name evidence="9" type="ORF">FKR81_18995</name>
</gene>
<reference evidence="9 10" key="1">
    <citation type="submission" date="2019-07" db="EMBL/GenBank/DDBJ databases">
        <title>Lentzea xizangensis sp. nov., isolated from Qinghai-Tibetan Plateau Soils.</title>
        <authorList>
            <person name="Huang J."/>
        </authorList>
    </citation>
    <scope>NUCLEOTIDE SEQUENCE [LARGE SCALE GENOMIC DNA]</scope>
    <source>
        <strain evidence="9 10">FXJ1.1311</strain>
    </source>
</reference>
<feature type="DNA-binding region" description="OmpR/PhoB-type" evidence="6">
    <location>
        <begin position="1"/>
        <end position="92"/>
    </location>
</feature>
<dbReference type="RefSeq" id="WP_146353417.1">
    <property type="nucleotide sequence ID" value="NZ_VOBR01000011.1"/>
</dbReference>
<evidence type="ECO:0000313" key="10">
    <source>
        <dbReference type="Proteomes" id="UP000316639"/>
    </source>
</evidence>
<dbReference type="SUPFAM" id="SSF46894">
    <property type="entry name" value="C-terminal effector domain of the bipartite response regulators"/>
    <property type="match status" value="1"/>
</dbReference>
<evidence type="ECO:0000256" key="5">
    <source>
        <dbReference type="PROSITE-ProRule" id="PRU00339"/>
    </source>
</evidence>
<dbReference type="AlphaFoldDB" id="A0A563ESL8"/>
<dbReference type="GO" id="GO:0003677">
    <property type="term" value="F:DNA binding"/>
    <property type="evidence" value="ECO:0007669"/>
    <property type="project" value="UniProtKB-UniRule"/>
</dbReference>
<keyword evidence="2" id="KW-0805">Transcription regulation</keyword>
<proteinExistence type="inferred from homology"/>
<dbReference type="Pfam" id="PF03704">
    <property type="entry name" value="BTAD"/>
    <property type="match status" value="1"/>
</dbReference>
<dbReference type="OrthoDB" id="3275754at2"/>
<dbReference type="SUPFAM" id="SSF52540">
    <property type="entry name" value="P-loop containing nucleoside triphosphate hydrolases"/>
    <property type="match status" value="1"/>
</dbReference>
<protein>
    <submittedName>
        <fullName evidence="9">Tetratricopeptide repeat protein</fullName>
    </submittedName>
</protein>
<dbReference type="GO" id="GO:0000160">
    <property type="term" value="P:phosphorelay signal transduction system"/>
    <property type="evidence" value="ECO:0007669"/>
    <property type="project" value="InterPro"/>
</dbReference>
<organism evidence="9 10">
    <name type="scientific">Lentzea tibetensis</name>
    <dbReference type="NCBI Taxonomy" id="2591470"/>
    <lineage>
        <taxon>Bacteria</taxon>
        <taxon>Bacillati</taxon>
        <taxon>Actinomycetota</taxon>
        <taxon>Actinomycetes</taxon>
        <taxon>Pseudonocardiales</taxon>
        <taxon>Pseudonocardiaceae</taxon>
        <taxon>Lentzea</taxon>
    </lineage>
</organism>
<dbReference type="InterPro" id="IPR016032">
    <property type="entry name" value="Sig_transdc_resp-reg_C-effctor"/>
</dbReference>
<dbReference type="InterPro" id="IPR027417">
    <property type="entry name" value="P-loop_NTPase"/>
</dbReference>
<dbReference type="InterPro" id="IPR019734">
    <property type="entry name" value="TPR_rpt"/>
</dbReference>
<keyword evidence="4" id="KW-0804">Transcription</keyword>
<dbReference type="SMART" id="SM00862">
    <property type="entry name" value="Trans_reg_C"/>
    <property type="match status" value="1"/>
</dbReference>
<dbReference type="Gene3D" id="1.10.10.10">
    <property type="entry name" value="Winged helix-like DNA-binding domain superfamily/Winged helix DNA-binding domain"/>
    <property type="match status" value="1"/>
</dbReference>
<dbReference type="InterPro" id="IPR005158">
    <property type="entry name" value="BTAD"/>
</dbReference>
<keyword evidence="3 6" id="KW-0238">DNA-binding</keyword>
<dbReference type="InterPro" id="IPR011990">
    <property type="entry name" value="TPR-like_helical_dom_sf"/>
</dbReference>
<dbReference type="SMART" id="SM01043">
    <property type="entry name" value="BTAD"/>
    <property type="match status" value="1"/>
</dbReference>
<keyword evidence="5" id="KW-0802">TPR repeat</keyword>
<dbReference type="GO" id="GO:0006355">
    <property type="term" value="P:regulation of DNA-templated transcription"/>
    <property type="evidence" value="ECO:0007669"/>
    <property type="project" value="InterPro"/>
</dbReference>
<evidence type="ECO:0000256" key="2">
    <source>
        <dbReference type="ARBA" id="ARBA00023015"/>
    </source>
</evidence>
<dbReference type="PROSITE" id="PS50005">
    <property type="entry name" value="TPR"/>
    <property type="match status" value="1"/>
</dbReference>
<evidence type="ECO:0000256" key="6">
    <source>
        <dbReference type="PROSITE-ProRule" id="PRU01091"/>
    </source>
</evidence>
<evidence type="ECO:0000259" key="8">
    <source>
        <dbReference type="PROSITE" id="PS51755"/>
    </source>
</evidence>
<feature type="region of interest" description="Disordered" evidence="7">
    <location>
        <begin position="240"/>
        <end position="261"/>
    </location>
</feature>
<dbReference type="Proteomes" id="UP000316639">
    <property type="component" value="Unassembled WGS sequence"/>
</dbReference>
<dbReference type="EMBL" id="VOBR01000011">
    <property type="protein sequence ID" value="TWP50697.1"/>
    <property type="molecule type" value="Genomic_DNA"/>
</dbReference>
<dbReference type="PANTHER" id="PTHR35807:SF1">
    <property type="entry name" value="TRANSCRIPTIONAL REGULATOR REDD"/>
    <property type="match status" value="1"/>
</dbReference>
<dbReference type="Gene3D" id="3.40.50.300">
    <property type="entry name" value="P-loop containing nucleotide triphosphate hydrolases"/>
    <property type="match status" value="1"/>
</dbReference>
<evidence type="ECO:0000313" key="9">
    <source>
        <dbReference type="EMBL" id="TWP50697.1"/>
    </source>
</evidence>
<keyword evidence="10" id="KW-1185">Reference proteome</keyword>
<sequence length="926" mass="101345">MIVEFRVLGPVDASIDGRTVALGPARQRCVLAALLVDVNRVVLVDQLIDRVWGENRPYRVRGTLHSYLSRLRKVLGDDPRITQQSGGYLLAADESTVDLHRFRRLVGDARTAADERALVLFEQALELWRGEAFAGLDVPWLARVRAELERERTAAVLDHIEVALRLGLHATVLPKLSTVAGENPLDERLAGQLMLALYRSGRQAEAQAHYQVTRTRLAEELGTDPSAALRQLHHQILTADPALSPPTGKAAPVGRSAVPRQLPPPPGSFIGREDELDQLTAALDVRAGSTVVISAVRGAGGIGKTWLVLQWAYQNLARFPDGQLHVNLRGFDPTGQPAKPETALRGFLDALGVESAAIPLDPDAQGALYRSLVADRRMLIVLDNARDTNQVTPLLPGSPTCTVLITSRNALAGLVTTQGARPVALDVLAHDDAVALLVKHLGTARVAADPAATDELIRRCAGLPLALGIVAGRAATHPDLTLAALAEELCDHAGRLDALDTGEAMLNLRAVFSWSYDALTPDAAALFGLLGLAPGPDFSVAAAASLTSLPVSRTAALMRELESAHLVQQPTPGRFRTHDLMRLYATEQARLSHTEEGLTAALRRLVDHYVHTGHAADKLLNPHRPPVEVGEPVDGSQVQVMADQVAAQNWFTAEHPNLLAAQQLVADRAWHTCAWQLAWVTHTYHWRRGQLHDNLAVWRIALAACEQMGDVESQTWAHRLLGYACVRVGLREDAMTHLKQALALAERTDDIRGQADARRGLAWALEQQGEDRLALEHAKPALELYEKVGQPAWVAWTLNQMGWYEAKLGEYENARAHCEAALDLYRVHTDHQGEANTLDSLGYIAHRTGELGRALDYYQQALALFRDLGHTYLEADTLDHLALTQVELGRLEAARRTWQRALELYEAQHRTTAAERVRSHLADTSP</sequence>
<dbReference type="SUPFAM" id="SSF48452">
    <property type="entry name" value="TPR-like"/>
    <property type="match status" value="2"/>
</dbReference>
<name>A0A563ESL8_9PSEU</name>
<dbReference type="InterPro" id="IPR036388">
    <property type="entry name" value="WH-like_DNA-bd_sf"/>
</dbReference>
<dbReference type="Pfam" id="PF00486">
    <property type="entry name" value="Trans_reg_C"/>
    <property type="match status" value="1"/>
</dbReference>
<feature type="repeat" description="TPR" evidence="5">
    <location>
        <begin position="835"/>
        <end position="868"/>
    </location>
</feature>
<dbReference type="GO" id="GO:0043531">
    <property type="term" value="F:ADP binding"/>
    <property type="evidence" value="ECO:0007669"/>
    <property type="project" value="InterPro"/>
</dbReference>
<dbReference type="InterPro" id="IPR001867">
    <property type="entry name" value="OmpR/PhoB-type_DNA-bd"/>
</dbReference>
<accession>A0A563ESL8</accession>
<dbReference type="PANTHER" id="PTHR35807">
    <property type="entry name" value="TRANSCRIPTIONAL REGULATOR REDD-RELATED"/>
    <property type="match status" value="1"/>
</dbReference>
<evidence type="ECO:0000256" key="7">
    <source>
        <dbReference type="SAM" id="MobiDB-lite"/>
    </source>
</evidence>
<dbReference type="CDD" id="cd15831">
    <property type="entry name" value="BTAD"/>
    <property type="match status" value="1"/>
</dbReference>
<dbReference type="Gene3D" id="1.25.40.10">
    <property type="entry name" value="Tetratricopeptide repeat domain"/>
    <property type="match status" value="2"/>
</dbReference>
<comment type="caution">
    <text evidence="9">The sequence shown here is derived from an EMBL/GenBank/DDBJ whole genome shotgun (WGS) entry which is preliminary data.</text>
</comment>
<comment type="similarity">
    <text evidence="1">Belongs to the AfsR/DnrI/RedD regulatory family.</text>
</comment>
<evidence type="ECO:0000256" key="1">
    <source>
        <dbReference type="ARBA" id="ARBA00005820"/>
    </source>
</evidence>
<dbReference type="InterPro" id="IPR051677">
    <property type="entry name" value="AfsR-DnrI-RedD_regulator"/>
</dbReference>
<dbReference type="PROSITE" id="PS51755">
    <property type="entry name" value="OMPR_PHOB"/>
    <property type="match status" value="1"/>
</dbReference>